<organism evidence="2 3">
    <name type="scientific">Babjeviella inositovora NRRL Y-12698</name>
    <dbReference type="NCBI Taxonomy" id="984486"/>
    <lineage>
        <taxon>Eukaryota</taxon>
        <taxon>Fungi</taxon>
        <taxon>Dikarya</taxon>
        <taxon>Ascomycota</taxon>
        <taxon>Saccharomycotina</taxon>
        <taxon>Pichiomycetes</taxon>
        <taxon>Serinales incertae sedis</taxon>
        <taxon>Babjeviella</taxon>
    </lineage>
</organism>
<dbReference type="GeneID" id="30147093"/>
<proteinExistence type="predicted"/>
<sequence>TSVSDIIDSWEILSSDDDSVRSEFIGPKRPKSESKGPSPEPSLGTPEPNLELFAAESRGIDSTESSMMDSSVMGSSRMGSISTIVARDEPASDLTSEAGTDLASGVTTPSPSAPATPPIQNIIVLVLALPERYLPSLGSKNTGSFPFSFSKVMIMGLFLSMTVTMLFKTPFITSYFHDRATHGICWRSLTVHEKQEEIAPEVTFNDVYLITAKYAKRRTEVALVQCKVAKEMAKDKTYEWLKNSISTSKLVEKRVAAALQDFWSRLPAQLDDSKNFLHESWKSFDLPNFNTLAWADVQPYVKARYNQAVRQSKIDREAVNQLARKYWGEARMYLSSFGLVSKPGKFNLKSVFGCANKSGPCRKFGSWKAASWKSCRCQKSTKGSGSGSVPHPESGKPLRKVFGF</sequence>
<feature type="non-terminal residue" evidence="2">
    <location>
        <position position="1"/>
    </location>
</feature>
<dbReference type="Proteomes" id="UP000094336">
    <property type="component" value="Unassembled WGS sequence"/>
</dbReference>
<reference evidence="3" key="1">
    <citation type="submission" date="2016-05" db="EMBL/GenBank/DDBJ databases">
        <title>Comparative genomics of biotechnologically important yeasts.</title>
        <authorList>
            <consortium name="DOE Joint Genome Institute"/>
            <person name="Riley R."/>
            <person name="Haridas S."/>
            <person name="Wolfe K.H."/>
            <person name="Lopes M.R."/>
            <person name="Hittinger C.T."/>
            <person name="Goker M."/>
            <person name="Salamov A."/>
            <person name="Wisecaver J."/>
            <person name="Long T.M."/>
            <person name="Aerts A.L."/>
            <person name="Barry K."/>
            <person name="Choi C."/>
            <person name="Clum A."/>
            <person name="Coughlan A.Y."/>
            <person name="Deshpande S."/>
            <person name="Douglass A.P."/>
            <person name="Hanson S.J."/>
            <person name="Klenk H.-P."/>
            <person name="Labutti K."/>
            <person name="Lapidus A."/>
            <person name="Lindquist E."/>
            <person name="Lipzen A."/>
            <person name="Meier-Kolthoff J.P."/>
            <person name="Ohm R.A."/>
            <person name="Otillar R.P."/>
            <person name="Pangilinan J."/>
            <person name="Peng Y."/>
            <person name="Rokas A."/>
            <person name="Rosa C.A."/>
            <person name="Scheuner C."/>
            <person name="Sibirny A.A."/>
            <person name="Slot J.C."/>
            <person name="Stielow J.B."/>
            <person name="Sun H."/>
            <person name="Kurtzman C.P."/>
            <person name="Blackwell M."/>
            <person name="Grigoriev I.V."/>
            <person name="Jeffries T.W."/>
        </authorList>
    </citation>
    <scope>NUCLEOTIDE SEQUENCE [LARGE SCALE GENOMIC DNA]</scope>
    <source>
        <strain evidence="3">NRRL Y-12698</strain>
    </source>
</reference>
<feature type="region of interest" description="Disordered" evidence="1">
    <location>
        <begin position="90"/>
        <end position="114"/>
    </location>
</feature>
<dbReference type="EMBL" id="KV454433">
    <property type="protein sequence ID" value="ODQ79195.1"/>
    <property type="molecule type" value="Genomic_DNA"/>
</dbReference>
<feature type="region of interest" description="Disordered" evidence="1">
    <location>
        <begin position="17"/>
        <end position="51"/>
    </location>
</feature>
<dbReference type="RefSeq" id="XP_018984523.1">
    <property type="nucleotide sequence ID" value="XM_019129240.1"/>
</dbReference>
<protein>
    <submittedName>
        <fullName evidence="2">Uncharacterized protein</fullName>
    </submittedName>
</protein>
<keyword evidence="3" id="KW-1185">Reference proteome</keyword>
<evidence type="ECO:0000313" key="3">
    <source>
        <dbReference type="Proteomes" id="UP000094336"/>
    </source>
</evidence>
<evidence type="ECO:0000313" key="2">
    <source>
        <dbReference type="EMBL" id="ODQ79195.1"/>
    </source>
</evidence>
<name>A0A1E3QNC9_9ASCO</name>
<gene>
    <name evidence="2" type="ORF">BABINDRAFT_162237</name>
</gene>
<evidence type="ECO:0000256" key="1">
    <source>
        <dbReference type="SAM" id="MobiDB-lite"/>
    </source>
</evidence>
<dbReference type="AlphaFoldDB" id="A0A1E3QNC9"/>
<accession>A0A1E3QNC9</accession>